<dbReference type="RefSeq" id="XP_041550316.1">
    <property type="nucleotide sequence ID" value="XM_041706485.1"/>
</dbReference>
<reference evidence="2" key="2">
    <citation type="submission" date="2021-02" db="EMBL/GenBank/DDBJ databases">
        <title>Aspergillus puulaauensis MK2 genome sequence.</title>
        <authorList>
            <person name="Futagami T."/>
            <person name="Mori K."/>
            <person name="Kadooka C."/>
            <person name="Tanaka T."/>
        </authorList>
    </citation>
    <scope>NUCLEOTIDE SEQUENCE</scope>
    <source>
        <strain evidence="2">MK2</strain>
    </source>
</reference>
<reference evidence="2" key="1">
    <citation type="submission" date="2021-01" db="EMBL/GenBank/DDBJ databases">
        <authorList>
            <consortium name="Aspergillus puulaauensis MK2 genome sequencing consortium"/>
            <person name="Kazuki M."/>
            <person name="Futagami T."/>
        </authorList>
    </citation>
    <scope>NUCLEOTIDE SEQUENCE</scope>
    <source>
        <strain evidence="2">MK2</strain>
    </source>
</reference>
<keyword evidence="3" id="KW-1185">Reference proteome</keyword>
<dbReference type="Proteomes" id="UP000654913">
    <property type="component" value="Chromosome 1"/>
</dbReference>
<feature type="compositionally biased region" description="Polar residues" evidence="1">
    <location>
        <begin position="55"/>
        <end position="73"/>
    </location>
</feature>
<evidence type="ECO:0000256" key="1">
    <source>
        <dbReference type="SAM" id="MobiDB-lite"/>
    </source>
</evidence>
<feature type="region of interest" description="Disordered" evidence="1">
    <location>
        <begin position="53"/>
        <end position="99"/>
    </location>
</feature>
<dbReference type="GeneID" id="64968127"/>
<dbReference type="KEGG" id="apuu:APUU_10950S"/>
<dbReference type="AlphaFoldDB" id="A0A7R7XB22"/>
<protein>
    <submittedName>
        <fullName evidence="2">Uncharacterized protein</fullName>
    </submittedName>
</protein>
<proteinExistence type="predicted"/>
<evidence type="ECO:0000313" key="2">
    <source>
        <dbReference type="EMBL" id="BCS18122.1"/>
    </source>
</evidence>
<accession>A0A7R7XB22</accession>
<dbReference type="EMBL" id="AP024443">
    <property type="protein sequence ID" value="BCS18122.1"/>
    <property type="molecule type" value="Genomic_DNA"/>
</dbReference>
<name>A0A7R7XB22_9EURO</name>
<evidence type="ECO:0000313" key="3">
    <source>
        <dbReference type="Proteomes" id="UP000654913"/>
    </source>
</evidence>
<gene>
    <name evidence="2" type="ORF">APUU_10950S</name>
</gene>
<sequence length="99" mass="11233">MGMGNGRYLGTEYELSGWKSELRYVREPYDDTIEYSVLTVLSRRQRELVRCAESPESSQSSPVLHDNLQGNLKEQSRSGDCGDPPELIELYGNNLETDC</sequence>
<organism evidence="2 3">
    <name type="scientific">Aspergillus puulaauensis</name>
    <dbReference type="NCBI Taxonomy" id="1220207"/>
    <lineage>
        <taxon>Eukaryota</taxon>
        <taxon>Fungi</taxon>
        <taxon>Dikarya</taxon>
        <taxon>Ascomycota</taxon>
        <taxon>Pezizomycotina</taxon>
        <taxon>Eurotiomycetes</taxon>
        <taxon>Eurotiomycetidae</taxon>
        <taxon>Eurotiales</taxon>
        <taxon>Aspergillaceae</taxon>
        <taxon>Aspergillus</taxon>
    </lineage>
</organism>